<dbReference type="PANTHER" id="PTHR24198">
    <property type="entry name" value="ANKYRIN REPEAT AND PROTEIN KINASE DOMAIN-CONTAINING PROTEIN"/>
    <property type="match status" value="1"/>
</dbReference>
<dbReference type="Pfam" id="PF00023">
    <property type="entry name" value="Ank"/>
    <property type="match status" value="2"/>
</dbReference>
<dbReference type="SUPFAM" id="SSF48403">
    <property type="entry name" value="Ankyrin repeat"/>
    <property type="match status" value="1"/>
</dbReference>
<keyword evidence="1" id="KW-0677">Repeat</keyword>
<feature type="repeat" description="ANK" evidence="3">
    <location>
        <begin position="114"/>
        <end position="147"/>
    </location>
</feature>
<evidence type="ECO:0000313" key="6">
    <source>
        <dbReference type="Proteomes" id="UP000324632"/>
    </source>
</evidence>
<sequence length="310" mass="34366">MLLNNRVNLNARDIKERQSIHLAAHLGHLEVVKLLLSCSADISCRDKQGFTPIHVAALSGHIEVVKCLLRHGAEIDEVDVLGNTALHMACYTCQRRVASELIYYGAGVNQTNVRGCTPLHLSAMATDGAECLELLLNNGADINVQVNSHHGQGVRLVSEAPSGAVALGKNTALLLESMLRRPHPAVWENKEGKSPLHMAAIRGCCTRSELLIQNGARQKYHGYLEEQKKKRKRKALTDDLEDLKKKRARMEADICALQKSADEYAEKAESSNNLTFITKSNSFRRTAKEKKTSLQKIGKQIDEKLAEMKE</sequence>
<keyword evidence="6" id="KW-1185">Reference proteome</keyword>
<feature type="repeat" description="ANK" evidence="3">
    <location>
        <begin position="191"/>
        <end position="216"/>
    </location>
</feature>
<dbReference type="Gene3D" id="1.25.40.20">
    <property type="entry name" value="Ankyrin repeat-containing domain"/>
    <property type="match status" value="2"/>
</dbReference>
<dbReference type="PROSITE" id="PS50297">
    <property type="entry name" value="ANK_REP_REGION"/>
    <property type="match status" value="5"/>
</dbReference>
<comment type="caution">
    <text evidence="5">The sequence shown here is derived from an EMBL/GenBank/DDBJ whole genome shotgun (WGS) entry which is preliminary data.</text>
</comment>
<evidence type="ECO:0000313" key="5">
    <source>
        <dbReference type="EMBL" id="KAA0708129.1"/>
    </source>
</evidence>
<accession>A0A5A9NGW3</accession>
<dbReference type="InterPro" id="IPR036770">
    <property type="entry name" value="Ankyrin_rpt-contain_sf"/>
</dbReference>
<evidence type="ECO:0000256" key="2">
    <source>
        <dbReference type="ARBA" id="ARBA00023043"/>
    </source>
</evidence>
<dbReference type="AlphaFoldDB" id="A0A5A9NGW3"/>
<feature type="repeat" description="ANK" evidence="3">
    <location>
        <begin position="15"/>
        <end position="47"/>
    </location>
</feature>
<organism evidence="5 6">
    <name type="scientific">Triplophysa tibetana</name>
    <dbReference type="NCBI Taxonomy" id="1572043"/>
    <lineage>
        <taxon>Eukaryota</taxon>
        <taxon>Metazoa</taxon>
        <taxon>Chordata</taxon>
        <taxon>Craniata</taxon>
        <taxon>Vertebrata</taxon>
        <taxon>Euteleostomi</taxon>
        <taxon>Actinopterygii</taxon>
        <taxon>Neopterygii</taxon>
        <taxon>Teleostei</taxon>
        <taxon>Ostariophysi</taxon>
        <taxon>Cypriniformes</taxon>
        <taxon>Nemacheilidae</taxon>
        <taxon>Triplophysa</taxon>
    </lineage>
</organism>
<feature type="coiled-coil region" evidence="4">
    <location>
        <begin position="226"/>
        <end position="253"/>
    </location>
</feature>
<dbReference type="SMART" id="SM00248">
    <property type="entry name" value="ANK"/>
    <property type="match status" value="5"/>
</dbReference>
<evidence type="ECO:0000256" key="3">
    <source>
        <dbReference type="PROSITE-ProRule" id="PRU00023"/>
    </source>
</evidence>
<dbReference type="Pfam" id="PF12796">
    <property type="entry name" value="Ank_2"/>
    <property type="match status" value="1"/>
</dbReference>
<evidence type="ECO:0000256" key="4">
    <source>
        <dbReference type="SAM" id="Coils"/>
    </source>
</evidence>
<name>A0A5A9NGW3_9TELE</name>
<dbReference type="PANTHER" id="PTHR24198:SF192">
    <property type="entry name" value="SERINE_THREONINE-PROTEIN PHOSPHATASE 6 REGULATORY ANKYRIN REPEAT SUBUNIT A"/>
    <property type="match status" value="1"/>
</dbReference>
<evidence type="ECO:0000256" key="1">
    <source>
        <dbReference type="ARBA" id="ARBA00022737"/>
    </source>
</evidence>
<gene>
    <name evidence="5" type="ORF">E1301_Tti023431</name>
</gene>
<dbReference type="InterPro" id="IPR002110">
    <property type="entry name" value="Ankyrin_rpt"/>
</dbReference>
<keyword evidence="2 3" id="KW-0040">ANK repeat</keyword>
<protein>
    <submittedName>
        <fullName evidence="5">Uncharacterized protein</fullName>
    </submittedName>
</protein>
<dbReference type="EMBL" id="SOYY01000019">
    <property type="protein sequence ID" value="KAA0708129.1"/>
    <property type="molecule type" value="Genomic_DNA"/>
</dbReference>
<dbReference type="PROSITE" id="PS50088">
    <property type="entry name" value="ANK_REPEAT"/>
    <property type="match status" value="5"/>
</dbReference>
<reference evidence="5 6" key="1">
    <citation type="journal article" date="2019" name="Mol. Ecol. Resour.">
        <title>Chromosome-level genome assembly of Triplophysa tibetana, a fish adapted to the harsh high-altitude environment of the Tibetan Plateau.</title>
        <authorList>
            <person name="Yang X."/>
            <person name="Liu H."/>
            <person name="Ma Z."/>
            <person name="Zou Y."/>
            <person name="Zou M."/>
            <person name="Mao Y."/>
            <person name="Li X."/>
            <person name="Wang H."/>
            <person name="Chen T."/>
            <person name="Wang W."/>
            <person name="Yang R."/>
        </authorList>
    </citation>
    <scope>NUCLEOTIDE SEQUENCE [LARGE SCALE GENOMIC DNA]</scope>
    <source>
        <strain evidence="5">TTIB1903HZAU</strain>
        <tissue evidence="5">Muscle</tissue>
    </source>
</reference>
<feature type="repeat" description="ANK" evidence="3">
    <location>
        <begin position="48"/>
        <end position="80"/>
    </location>
</feature>
<dbReference type="Proteomes" id="UP000324632">
    <property type="component" value="Chromosome 19"/>
</dbReference>
<feature type="repeat" description="ANK" evidence="3">
    <location>
        <begin position="81"/>
        <end position="113"/>
    </location>
</feature>
<keyword evidence="4" id="KW-0175">Coiled coil</keyword>
<proteinExistence type="predicted"/>
<dbReference type="PRINTS" id="PR01415">
    <property type="entry name" value="ANKYRIN"/>
</dbReference>